<gene>
    <name evidence="2" type="ordered locus">PFLU_3163</name>
</gene>
<evidence type="ECO:0000313" key="1">
    <source>
        <dbReference type="EMBL" id="CAI2797382.1"/>
    </source>
</evidence>
<dbReference type="EMBL" id="OV986001">
    <property type="protein sequence ID" value="CAI2797382.1"/>
    <property type="molecule type" value="Genomic_DNA"/>
</dbReference>
<dbReference type="HOGENOM" id="CLU_2438492_0_0_6"/>
<dbReference type="KEGG" id="pfs:PFLU_3163"/>
<dbReference type="AlphaFoldDB" id="C3KBQ5"/>
<reference evidence="1" key="2">
    <citation type="submission" date="2023-10" db="EMBL/GenBank/DDBJ databases">
        <authorList>
            <person name="Fortmann-Grote C."/>
        </authorList>
    </citation>
    <scope>NUCLEOTIDE SEQUENCE</scope>
    <source>
        <strain evidence="1">SBW25</strain>
    </source>
</reference>
<name>C3KBQ5_PSEFS</name>
<protein>
    <submittedName>
        <fullName evidence="2">Uncharacterized protein</fullName>
    </submittedName>
</protein>
<proteinExistence type="predicted"/>
<evidence type="ECO:0000313" key="2">
    <source>
        <dbReference type="EMBL" id="CAY49391.1"/>
    </source>
</evidence>
<reference evidence="2" key="1">
    <citation type="journal article" date="2009" name="Genome Biol.">
        <title>Genomic and genetic analyses of diversity and plant interactions of Pseudomonas fluorescens.</title>
        <authorList>
            <person name="Silby M.W."/>
            <person name="Cerdeno-Tarraga A.M."/>
            <person name="Vernikos G.S."/>
            <person name="Giddens S.R."/>
            <person name="Jackson R.W."/>
            <person name="Preston G.M."/>
            <person name="Zhang X.X."/>
            <person name="Moon C.D."/>
            <person name="Gehrig S.M."/>
            <person name="Godfrey S.A."/>
            <person name="Knight C.G."/>
            <person name="Malone J.G."/>
            <person name="Robinson Z."/>
            <person name="Spiers A.J."/>
            <person name="Harris S."/>
            <person name="Challis G.L."/>
            <person name="Yaxley A.M."/>
            <person name="Harris D."/>
            <person name="Seeger K."/>
            <person name="Murphy L."/>
            <person name="Rutter S."/>
            <person name="Squares R."/>
            <person name="Quail M.A."/>
            <person name="Saunders E."/>
            <person name="Mavromatis K."/>
            <person name="Brettin T.S."/>
            <person name="Bentley S.D."/>
            <person name="Hothersall J."/>
            <person name="Stephens E."/>
            <person name="Thomas C.M."/>
            <person name="Parkhill J."/>
            <person name="Levy S.B."/>
            <person name="Rainey P.B."/>
            <person name="Thomson N.R."/>
        </authorList>
    </citation>
    <scope>NUCLEOTIDE SEQUENCE [LARGE SCALE GENOMIC DNA]</scope>
    <source>
        <strain evidence="2">SBW25</strain>
    </source>
</reference>
<dbReference type="EMBL" id="AM181176">
    <property type="protein sequence ID" value="CAY49391.1"/>
    <property type="molecule type" value="Genomic_DNA"/>
</dbReference>
<accession>C3KBQ5</accession>
<dbReference type="Proteomes" id="UP001152918">
    <property type="component" value="Chromosome"/>
</dbReference>
<organism evidence="2">
    <name type="scientific">Pseudomonas fluorescens (strain SBW25)</name>
    <dbReference type="NCBI Taxonomy" id="216595"/>
    <lineage>
        <taxon>Bacteria</taxon>
        <taxon>Pseudomonadati</taxon>
        <taxon>Pseudomonadota</taxon>
        <taxon>Gammaproteobacteria</taxon>
        <taxon>Pseudomonadales</taxon>
        <taxon>Pseudomonadaceae</taxon>
        <taxon>Pseudomonas</taxon>
    </lineage>
</organism>
<sequence>MVMEPIYLSIWDGRNWAAIESLSTVRGRYDLEVAGSYVVLNLRLGAEAEQNAGIYRMLKVAPPGSIVELAIKTAGDFAHSDPRGDEPVVC</sequence>